<gene>
    <name evidence="3" type="ORF">MBM_08210</name>
</gene>
<feature type="region of interest" description="Disordered" evidence="2">
    <location>
        <begin position="683"/>
        <end position="719"/>
    </location>
</feature>
<dbReference type="EMBL" id="JH921449">
    <property type="protein sequence ID" value="EKD13492.1"/>
    <property type="molecule type" value="Genomic_DNA"/>
</dbReference>
<dbReference type="OMA" id="WAMTLFN"/>
<dbReference type="GO" id="GO:0005829">
    <property type="term" value="C:cytosol"/>
    <property type="evidence" value="ECO:0007669"/>
    <property type="project" value="TreeGrafter"/>
</dbReference>
<dbReference type="PANTHER" id="PTHR39597:SF1">
    <property type="entry name" value="UBA DOMAIN-CONTAINING PROTEIN RUP1"/>
    <property type="match status" value="1"/>
</dbReference>
<dbReference type="GO" id="GO:0005634">
    <property type="term" value="C:nucleus"/>
    <property type="evidence" value="ECO:0007669"/>
    <property type="project" value="TreeGrafter"/>
</dbReference>
<organism evidence="3 4">
    <name type="scientific">Marssonina brunnea f. sp. multigermtubi (strain MB_m1)</name>
    <name type="common">Marssonina leaf spot fungus</name>
    <dbReference type="NCBI Taxonomy" id="1072389"/>
    <lineage>
        <taxon>Eukaryota</taxon>
        <taxon>Fungi</taxon>
        <taxon>Dikarya</taxon>
        <taxon>Ascomycota</taxon>
        <taxon>Pezizomycotina</taxon>
        <taxon>Leotiomycetes</taxon>
        <taxon>Helotiales</taxon>
        <taxon>Drepanopezizaceae</taxon>
        <taxon>Drepanopeziza</taxon>
    </lineage>
</organism>
<dbReference type="InParanoid" id="K1WMD3"/>
<dbReference type="OrthoDB" id="4489171at2759"/>
<evidence type="ECO:0000256" key="1">
    <source>
        <dbReference type="SAM" id="Coils"/>
    </source>
</evidence>
<dbReference type="KEGG" id="mbe:MBM_08210"/>
<dbReference type="HOGENOM" id="CLU_005620_1_0_1"/>
<evidence type="ECO:0000313" key="3">
    <source>
        <dbReference type="EMBL" id="EKD13492.1"/>
    </source>
</evidence>
<dbReference type="eggNOG" id="ENOG502S0Z0">
    <property type="taxonomic scope" value="Eukaryota"/>
</dbReference>
<dbReference type="STRING" id="1072389.K1WMD3"/>
<dbReference type="GO" id="GO:0016579">
    <property type="term" value="P:protein deubiquitination"/>
    <property type="evidence" value="ECO:0007669"/>
    <property type="project" value="TreeGrafter"/>
</dbReference>
<reference evidence="3 4" key="1">
    <citation type="journal article" date="2012" name="BMC Genomics">
        <title>Sequencing the genome of Marssonina brunnea reveals fungus-poplar co-evolution.</title>
        <authorList>
            <person name="Zhu S."/>
            <person name="Cao Y.-Z."/>
            <person name="Jiang C."/>
            <person name="Tan B.-Y."/>
            <person name="Wang Z."/>
            <person name="Feng S."/>
            <person name="Zhang L."/>
            <person name="Su X.-H."/>
            <person name="Brejova B."/>
            <person name="Vinar T."/>
            <person name="Xu M."/>
            <person name="Wang M.-X."/>
            <person name="Zhang S.-G."/>
            <person name="Huang M.-R."/>
            <person name="Wu R."/>
            <person name="Zhou Y."/>
        </authorList>
    </citation>
    <scope>NUCLEOTIDE SEQUENCE [LARGE SCALE GENOMIC DNA]</scope>
    <source>
        <strain evidence="3 4">MB_m1</strain>
    </source>
</reference>
<dbReference type="PANTHER" id="PTHR39597">
    <property type="entry name" value="UBA DOMAIN-CONTAINING PROTEIN RUP1"/>
    <property type="match status" value="1"/>
</dbReference>
<protein>
    <submittedName>
        <fullName evidence="3">Ubiquitin interaction domain-containing protein</fullName>
    </submittedName>
</protein>
<proteinExistence type="predicted"/>
<dbReference type="Proteomes" id="UP000006753">
    <property type="component" value="Unassembled WGS sequence"/>
</dbReference>
<evidence type="ECO:0000256" key="2">
    <source>
        <dbReference type="SAM" id="MobiDB-lite"/>
    </source>
</evidence>
<name>K1WMD3_MARBU</name>
<feature type="region of interest" description="Disordered" evidence="2">
    <location>
        <begin position="62"/>
        <end position="109"/>
    </location>
</feature>
<keyword evidence="1" id="KW-0175">Coiled coil</keyword>
<dbReference type="InterPro" id="IPR055335">
    <property type="entry name" value="Ucp6/RUP1"/>
</dbReference>
<dbReference type="AlphaFoldDB" id="K1WMD3"/>
<feature type="coiled-coil region" evidence="1">
    <location>
        <begin position="529"/>
        <end position="556"/>
    </location>
</feature>
<keyword evidence="4" id="KW-1185">Reference proteome</keyword>
<feature type="compositionally biased region" description="Polar residues" evidence="2">
    <location>
        <begin position="100"/>
        <end position="109"/>
    </location>
</feature>
<evidence type="ECO:0000313" key="4">
    <source>
        <dbReference type="Proteomes" id="UP000006753"/>
    </source>
</evidence>
<accession>K1WMD3</accession>
<sequence>MAANFQPSAEQVDQLLMLVGQAITRPEALARLKGNNNSVEQALNEYYDDAGSANKYQWDEGQFNSDREGAGNSHDISFNIHAPDDSGPYNRYDGAPSRPPSRTSNNKSPLSKVIDLTAEHAAGTLADPRNSSYSNNLDYADSELEQALAASRADLGMPPQESGITGTEKIHFGPANRTQYEPGQWELVPMGRASAQEIILDPEPADRKREPGSPAFLKPMVGDNRLNAVITIYHAIPLIRNLFLNSKDVLPNYGHDPEWWSGKSIEQQSTVTMEGAPPAYDQVDRELQRLMAFLDNTERSYGSVEALANFQEVKQAVRKTQGVPAAVFRAWKNIFENKQPGMVRQIFSTGVQQEDAVEEPTSFAILELDLPSNDSFQETLYDVCDEVLWPIAGDDSEVSKSSYLSRIAEVMTFAVDGGYEHKKVDIPAVWYPDRYLKPARQAALDMRLQKREVEQKLQRIQLTEEKLTNIPLKTGKIVKVHDLFEASLKHDKALVADNGQLIDVDVDMMAPRCKSDAAIRLSEELRKVVASIDRKLIALRAEREKARSELRSLSKLYTEPSNDPQAPDLHMYTLRGVSTTKNTMYMCKRAEAKLINIEADEGELLGANEQWWRIKYTPGVCTSVAVEKTTEEAVLEAARNSDKPILVYASEKAMTVPHQELPKALEMQTFVRFDNRTFRAEFQGSEDSHTVDGDSPTGAGNLPVGSSPPRKRKYDESSLVNQESNHYAQVNIAAREMRNNAGSGDVIMGFDPSTDTGFESRPTTQEMQERSGIPMLSAHATGGATKLSTVDSMDLDQVIEDDEVARESAAVKHVGFAE</sequence>